<feature type="transmembrane region" description="Helical" evidence="1">
    <location>
        <begin position="278"/>
        <end position="298"/>
    </location>
</feature>
<organism evidence="2 3">
    <name type="scientific">Paractinoplanes ovalisporus</name>
    <dbReference type="NCBI Taxonomy" id="2810368"/>
    <lineage>
        <taxon>Bacteria</taxon>
        <taxon>Bacillati</taxon>
        <taxon>Actinomycetota</taxon>
        <taxon>Actinomycetes</taxon>
        <taxon>Micromonosporales</taxon>
        <taxon>Micromonosporaceae</taxon>
        <taxon>Paractinoplanes</taxon>
    </lineage>
</organism>
<evidence type="ECO:0008006" key="4">
    <source>
        <dbReference type="Google" id="ProtNLM"/>
    </source>
</evidence>
<feature type="transmembrane region" description="Helical" evidence="1">
    <location>
        <begin position="366"/>
        <end position="390"/>
    </location>
</feature>
<protein>
    <recommendedName>
        <fullName evidence="4">DUF1349 domain-containing protein</fullName>
    </recommendedName>
</protein>
<dbReference type="Gene3D" id="2.60.120.200">
    <property type="match status" value="1"/>
</dbReference>
<keyword evidence="1" id="KW-0472">Membrane</keyword>
<feature type="transmembrane region" description="Helical" evidence="1">
    <location>
        <begin position="455"/>
        <end position="480"/>
    </location>
</feature>
<keyword evidence="1" id="KW-1133">Transmembrane helix</keyword>
<feature type="transmembrane region" description="Helical" evidence="1">
    <location>
        <begin position="397"/>
        <end position="416"/>
    </location>
</feature>
<sequence>MIRAELTKLRTVRGWLFGLTAAVVLFVGSALLVAAGSHMSCGDQACPAPPVGPDGQAVEDHFGFAHRTLAGDGSLTAHVRDFSGIITYPPPRHDQIVEGLVPWAKAGLVIKDGTRPGSPYAAVMLTGSHGVRMQHDYVHDRAGGPTGARWLRLTRTGASVTAYASLDGKTWTTVGTVEMSGPAEIGFLIASPGDITVTENGLGGTSVQSRFTQASAVFDQITSTAGGEWRYDEVGGGGPGADWEKYHRPAGLEASAGRLTLTGSGDLAPVSGMAAVPYLAGTVPALLAVLIVAVLFITSEFRRGLIRTTLLASPARGHVLAAKAAVIGGVTFTVVLVAVVAARAWSTTVFRANGNIVLPTGALTDLRLAVGTAALLAVTAVLAYGLGVLLRRGLPAILLAVLLTVVPYLLATTSLLPPGAGEWLLRVTPAAGFAVQQTFPAYGHVLLPYTPAQGYFPLAPLAGLAIAAAWALGLLVLAVLRFRRADV</sequence>
<gene>
    <name evidence="2" type="ORF">JIG36_30265</name>
</gene>
<dbReference type="EMBL" id="JAENHP010000012">
    <property type="protein sequence ID" value="MBM2619803.1"/>
    <property type="molecule type" value="Genomic_DNA"/>
</dbReference>
<dbReference type="RefSeq" id="WP_203379793.1">
    <property type="nucleotide sequence ID" value="NZ_JAENHP010000012.1"/>
</dbReference>
<evidence type="ECO:0000313" key="3">
    <source>
        <dbReference type="Proteomes" id="UP000632138"/>
    </source>
</evidence>
<keyword evidence="3" id="KW-1185">Reference proteome</keyword>
<accession>A0ABS2AJ54</accession>
<evidence type="ECO:0000313" key="2">
    <source>
        <dbReference type="EMBL" id="MBM2619803.1"/>
    </source>
</evidence>
<name>A0ABS2AJ54_9ACTN</name>
<proteinExistence type="predicted"/>
<reference evidence="2 3" key="1">
    <citation type="submission" date="2021-01" db="EMBL/GenBank/DDBJ databases">
        <title>Actinoplanes sp. nov. LDG1-06 isolated from lichen.</title>
        <authorList>
            <person name="Saeng-In P."/>
            <person name="Phongsopitanun W."/>
            <person name="Kanchanasin P."/>
            <person name="Yuki M."/>
            <person name="Kudo T."/>
            <person name="Ohkuma M."/>
            <person name="Tanasupawat S."/>
        </authorList>
    </citation>
    <scope>NUCLEOTIDE SEQUENCE [LARGE SCALE GENOMIC DNA]</scope>
    <source>
        <strain evidence="2 3">LDG1-06</strain>
    </source>
</reference>
<dbReference type="Proteomes" id="UP000632138">
    <property type="component" value="Unassembled WGS sequence"/>
</dbReference>
<feature type="transmembrane region" description="Helical" evidence="1">
    <location>
        <begin position="319"/>
        <end position="346"/>
    </location>
</feature>
<comment type="caution">
    <text evidence="2">The sequence shown here is derived from an EMBL/GenBank/DDBJ whole genome shotgun (WGS) entry which is preliminary data.</text>
</comment>
<keyword evidence="1" id="KW-0812">Transmembrane</keyword>
<evidence type="ECO:0000256" key="1">
    <source>
        <dbReference type="SAM" id="Phobius"/>
    </source>
</evidence>